<dbReference type="SUPFAM" id="SSF48334">
    <property type="entry name" value="DNA repair protein MutS, domain III"/>
    <property type="match status" value="1"/>
</dbReference>
<reference evidence="7" key="1">
    <citation type="journal article" date="2012" name="PLoS Negl. Trop. Dis.">
        <title>A systematically improved high quality genome and transcriptome of the human blood fluke Schistosoma mansoni.</title>
        <authorList>
            <person name="Protasio A.V."/>
            <person name="Tsai I.J."/>
            <person name="Babbage A."/>
            <person name="Nichol S."/>
            <person name="Hunt M."/>
            <person name="Aslett M.A."/>
            <person name="De Silva N."/>
            <person name="Velarde G.S."/>
            <person name="Anderson T.J."/>
            <person name="Clark R.C."/>
            <person name="Davidson C."/>
            <person name="Dillon G.P."/>
            <person name="Holroyd N.E."/>
            <person name="LoVerde P.T."/>
            <person name="Lloyd C."/>
            <person name="McQuillan J."/>
            <person name="Oliveira G."/>
            <person name="Otto T.D."/>
            <person name="Parker-Manuel S.J."/>
            <person name="Quail M.A."/>
            <person name="Wilson R.A."/>
            <person name="Zerlotini A."/>
            <person name="Dunne D.W."/>
            <person name="Berriman M."/>
        </authorList>
    </citation>
    <scope>NUCLEOTIDE SEQUENCE [LARGE SCALE GENOMIC DNA]</scope>
    <source>
        <strain evidence="7">Puerto Rican</strain>
    </source>
</reference>
<evidence type="ECO:0000259" key="5">
    <source>
        <dbReference type="SMART" id="SM00533"/>
    </source>
</evidence>
<dbReference type="GO" id="GO:0030983">
    <property type="term" value="F:mismatched DNA binding"/>
    <property type="evidence" value="ECO:0007669"/>
    <property type="project" value="InterPro"/>
</dbReference>
<dbReference type="InterPro" id="IPR036187">
    <property type="entry name" value="DNA_mismatch_repair_MutS_sf"/>
</dbReference>
<feature type="domain" description="DNA mismatch repair proteins mutS family" evidence="6">
    <location>
        <begin position="570"/>
        <end position="759"/>
    </location>
</feature>
<dbReference type="WBParaSite" id="Smp_153710.3">
    <property type="protein sequence ID" value="Smp_153710.3"/>
    <property type="gene ID" value="Smp_153710"/>
</dbReference>
<dbReference type="Pfam" id="PF05192">
    <property type="entry name" value="MutS_III"/>
    <property type="match status" value="1"/>
</dbReference>
<dbReference type="GO" id="GO:0005524">
    <property type="term" value="F:ATP binding"/>
    <property type="evidence" value="ECO:0007669"/>
    <property type="project" value="UniProtKB-KW"/>
</dbReference>
<dbReference type="SMART" id="SM00534">
    <property type="entry name" value="MUTSac"/>
    <property type="match status" value="1"/>
</dbReference>
<dbReference type="InterPro" id="IPR007696">
    <property type="entry name" value="DNA_mismatch_repair_MutS_core"/>
</dbReference>
<comment type="similarity">
    <text evidence="1">Belongs to the DNA mismatch repair MutS family.</text>
</comment>
<sequence>MIMNKLIDHMFCISRCKKQWDKQTRHLFPMSSCEPQLYLSVCIAQEKIGLVLWNPYTHILQYMPDSPFSLEDKWLKQSLFSNDRLVILITEPSLKFISSIVGTDKFHISSGIQTEIIPQSYYSEQFLMDSHQVMSISFMPNTLGDFGRKTFIKSLFPANSKLVLRALSGLLYRLTRNADDLHLTLNQNILDIVDVQLLQRQHMLFVDKSAMKYLQIIDFHETYKVSKGILPSEANISPTLFKILNHCLTTQGTAELRKWMGSPISSEEIITRRLDAVEFFLGGKGTQLLSEIRTVLKRVGNTQKIILRMQTSSAIPSDWRIIIHTLDAMEALITMCKPYCEKLYPVQELFLAKFDPAIIGSVKSWLIHVIDTEKTEKEQRFVVRRGVDTTLDKWNETYACLPDLLSQLAEDELGKLRENIRTCGLIYFPLVGYLLKIPKVEVETPDIQLSGLEFAFTDNEMAYYRNETTRILDQRYGDVMYAIVDAETTIMHHLQDRLLIYTQSILQASQFAAEIDCLCAFAMAAKHMEWTRPKIVDENCIHIYKGWYPIQQTVSTNIIKNSFYSDGSKHKITLLTGPNGSGKSIYMKTIALITYLTHIGSYIPAEGAKISTFDAIHILTGTDSTERDNCSTYMMALQMASVALRNLTSKTLIIMDEFAKSVNKLELDALTIAMAEFLLLKNECPYTIIATHNHKILRQLQMYGPQVQYLTMRTVPHEGRVVCLYEAVNGLNLRSEAISTANAIGLPEKITERALSLKDFLSTIPTSRMKNRNKRVKTVLKLLHGTDTGSGGITLDKIFNSNFHELLESLD</sequence>
<keyword evidence="2" id="KW-0547">Nucleotide-binding</keyword>
<reference evidence="8" key="2">
    <citation type="submission" date="2019-11" db="UniProtKB">
        <authorList>
            <consortium name="WormBaseParasite"/>
        </authorList>
    </citation>
    <scope>IDENTIFICATION</scope>
    <source>
        <strain evidence="8">Puerto Rican</strain>
    </source>
</reference>
<evidence type="ECO:0000256" key="2">
    <source>
        <dbReference type="ARBA" id="ARBA00022741"/>
    </source>
</evidence>
<protein>
    <submittedName>
        <fullName evidence="8">MUTSd domain-containing protein</fullName>
    </submittedName>
</protein>
<evidence type="ECO:0000256" key="3">
    <source>
        <dbReference type="ARBA" id="ARBA00022840"/>
    </source>
</evidence>
<evidence type="ECO:0000256" key="1">
    <source>
        <dbReference type="ARBA" id="ARBA00006271"/>
    </source>
</evidence>
<dbReference type="PANTHER" id="PTHR11361:SF20">
    <property type="entry name" value="MUTS PROTEIN HOMOLOG 5"/>
    <property type="match status" value="1"/>
</dbReference>
<evidence type="ECO:0000313" key="8">
    <source>
        <dbReference type="WBParaSite" id="Smp_153710.3"/>
    </source>
</evidence>
<dbReference type="Pfam" id="PF00488">
    <property type="entry name" value="MutS_V"/>
    <property type="match status" value="1"/>
</dbReference>
<dbReference type="InterPro" id="IPR027417">
    <property type="entry name" value="P-loop_NTPase"/>
</dbReference>
<proteinExistence type="inferred from homology"/>
<dbReference type="InterPro" id="IPR000432">
    <property type="entry name" value="DNA_mismatch_repair_MutS_C"/>
</dbReference>
<dbReference type="SMART" id="SM00533">
    <property type="entry name" value="MUTSd"/>
    <property type="match status" value="1"/>
</dbReference>
<accession>A0A5K4ES56</accession>
<dbReference type="InParanoid" id="A0A5K4ES56"/>
<dbReference type="GO" id="GO:0051026">
    <property type="term" value="P:chiasma assembly"/>
    <property type="evidence" value="ECO:0007669"/>
    <property type="project" value="TreeGrafter"/>
</dbReference>
<dbReference type="GO" id="GO:0140664">
    <property type="term" value="F:ATP-dependent DNA damage sensor activity"/>
    <property type="evidence" value="ECO:0007669"/>
    <property type="project" value="InterPro"/>
</dbReference>
<dbReference type="SUPFAM" id="SSF52540">
    <property type="entry name" value="P-loop containing nucleoside triphosphate hydrolases"/>
    <property type="match status" value="1"/>
</dbReference>
<dbReference type="GO" id="GO:0006298">
    <property type="term" value="P:mismatch repair"/>
    <property type="evidence" value="ECO:0007669"/>
    <property type="project" value="InterPro"/>
</dbReference>
<evidence type="ECO:0000256" key="4">
    <source>
        <dbReference type="ARBA" id="ARBA00023125"/>
    </source>
</evidence>
<organism evidence="7 8">
    <name type="scientific">Schistosoma mansoni</name>
    <name type="common">Blood fluke</name>
    <dbReference type="NCBI Taxonomy" id="6183"/>
    <lineage>
        <taxon>Eukaryota</taxon>
        <taxon>Metazoa</taxon>
        <taxon>Spiralia</taxon>
        <taxon>Lophotrochozoa</taxon>
        <taxon>Platyhelminthes</taxon>
        <taxon>Trematoda</taxon>
        <taxon>Digenea</taxon>
        <taxon>Strigeidida</taxon>
        <taxon>Schistosomatoidea</taxon>
        <taxon>Schistosomatidae</taxon>
        <taxon>Schistosoma</taxon>
    </lineage>
</organism>
<evidence type="ECO:0000259" key="6">
    <source>
        <dbReference type="SMART" id="SM00534"/>
    </source>
</evidence>
<dbReference type="Gene3D" id="3.40.50.300">
    <property type="entry name" value="P-loop containing nucleotide triphosphate hydrolases"/>
    <property type="match status" value="1"/>
</dbReference>
<dbReference type="AlphaFoldDB" id="A0A5K4ES56"/>
<dbReference type="Proteomes" id="UP000008854">
    <property type="component" value="Unassembled WGS sequence"/>
</dbReference>
<name>A0A5K4ES56_SCHMA</name>
<dbReference type="InterPro" id="IPR045076">
    <property type="entry name" value="MutS"/>
</dbReference>
<dbReference type="STRING" id="6183.A0A5K4ES56"/>
<dbReference type="Gene3D" id="1.10.1420.10">
    <property type="match status" value="2"/>
</dbReference>
<keyword evidence="3" id="KW-0067">ATP-binding</keyword>
<feature type="domain" description="DNA mismatch repair protein MutS core" evidence="5">
    <location>
        <begin position="235"/>
        <end position="554"/>
    </location>
</feature>
<keyword evidence="7" id="KW-1185">Reference proteome</keyword>
<dbReference type="PANTHER" id="PTHR11361">
    <property type="entry name" value="DNA MISMATCH REPAIR PROTEIN MUTS FAMILY MEMBER"/>
    <property type="match status" value="1"/>
</dbReference>
<dbReference type="GO" id="GO:0005634">
    <property type="term" value="C:nucleus"/>
    <property type="evidence" value="ECO:0007669"/>
    <property type="project" value="TreeGrafter"/>
</dbReference>
<keyword evidence="4" id="KW-0238">DNA-binding</keyword>
<evidence type="ECO:0000313" key="7">
    <source>
        <dbReference type="Proteomes" id="UP000008854"/>
    </source>
</evidence>